<dbReference type="AlphaFoldDB" id="M5K518"/>
<organism evidence="9 10">
    <name type="scientific">Brucella intermedia M86</name>
    <dbReference type="NCBI Taxonomy" id="1234597"/>
    <lineage>
        <taxon>Bacteria</taxon>
        <taxon>Pseudomonadati</taxon>
        <taxon>Pseudomonadota</taxon>
        <taxon>Alphaproteobacteria</taxon>
        <taxon>Hyphomicrobiales</taxon>
        <taxon>Brucellaceae</taxon>
        <taxon>Brucella/Ochrobactrum group</taxon>
        <taxon>Brucella</taxon>
    </lineage>
</organism>
<evidence type="ECO:0000256" key="1">
    <source>
        <dbReference type="ARBA" id="ARBA00022603"/>
    </source>
</evidence>
<dbReference type="PRINTS" id="PR00105">
    <property type="entry name" value="C5METTRFRASE"/>
</dbReference>
<dbReference type="Pfam" id="PF00145">
    <property type="entry name" value="DNA_methylase"/>
    <property type="match status" value="1"/>
</dbReference>
<name>M5K518_9HYPH</name>
<dbReference type="PANTHER" id="PTHR10629:SF52">
    <property type="entry name" value="DNA (CYTOSINE-5)-METHYLTRANSFERASE 1"/>
    <property type="match status" value="1"/>
</dbReference>
<evidence type="ECO:0000256" key="3">
    <source>
        <dbReference type="ARBA" id="ARBA00022691"/>
    </source>
</evidence>
<protein>
    <recommendedName>
        <fullName evidence="8">Cytosine-specific methyltransferase</fullName>
        <ecNumber evidence="8">2.1.1.37</ecNumber>
    </recommendedName>
</protein>
<dbReference type="InterPro" id="IPR001525">
    <property type="entry name" value="C5_MeTfrase"/>
</dbReference>
<feature type="active site" evidence="6">
    <location>
        <position position="162"/>
    </location>
</feature>
<keyword evidence="2 6" id="KW-0808">Transferase</keyword>
<dbReference type="EMBL" id="AOGE01000005">
    <property type="protein sequence ID" value="ELT51001.1"/>
    <property type="molecule type" value="Genomic_DNA"/>
</dbReference>
<evidence type="ECO:0000313" key="10">
    <source>
        <dbReference type="Proteomes" id="UP000011971"/>
    </source>
</evidence>
<dbReference type="PROSITE" id="PS00094">
    <property type="entry name" value="C5_MTASE_1"/>
    <property type="match status" value="1"/>
</dbReference>
<comment type="caution">
    <text evidence="9">The sequence shown here is derived from an EMBL/GenBank/DDBJ whole genome shotgun (WGS) entry which is preliminary data.</text>
</comment>
<dbReference type="Gene3D" id="3.90.120.10">
    <property type="entry name" value="DNA Methylase, subunit A, domain 2"/>
    <property type="match status" value="2"/>
</dbReference>
<evidence type="ECO:0000256" key="2">
    <source>
        <dbReference type="ARBA" id="ARBA00022679"/>
    </source>
</evidence>
<dbReference type="PANTHER" id="PTHR10629">
    <property type="entry name" value="CYTOSINE-SPECIFIC METHYLTRANSFERASE"/>
    <property type="match status" value="1"/>
</dbReference>
<dbReference type="GO" id="GO:0003886">
    <property type="term" value="F:DNA (cytosine-5-)-methyltransferase activity"/>
    <property type="evidence" value="ECO:0007669"/>
    <property type="project" value="UniProtKB-EC"/>
</dbReference>
<accession>M5K518</accession>
<gene>
    <name evidence="9" type="ORF">D584_01368</name>
</gene>
<dbReference type="Gene3D" id="3.40.50.150">
    <property type="entry name" value="Vaccinia Virus protein VP39"/>
    <property type="match status" value="1"/>
</dbReference>
<dbReference type="SUPFAM" id="SSF53335">
    <property type="entry name" value="S-adenosyl-L-methionine-dependent methyltransferases"/>
    <property type="match status" value="1"/>
</dbReference>
<sequence>MRIWIERQVGLLKDTPGARKFPGTAHEFIDCTDVPAPSIVAGRPVHIVIEDDGKDCPMTVQEKPPYRVPLMSEVAAMPWNGFNVISTFAGCGGSSTGYRMAGFRVLFASEFIEAARETYQANARPGTIVDGRDIRQVSAEDILAATGLKPGELDVLDGSPPCASFSTAGKREKAWGKVKKYSDSEQRVDDLFFEYARLVRGLRPKVFVAENVSGLVKGTAKGYFLEILAALKACGYRVEARLLDAQWLGVPQARQRLIFVGVREDLGLEPVFPKPLPYRYSIRDALPWLTRVVHDTSGQFGAGEVTDRPSPAITVGVNSVNSLHFKVEGPEVGDDLPKPKGHKRIDEGGARRLRLDPSIPAPTIMAGGIGSVNTAQYHVEAEADISGYAIGEEWDKLKPGGQSERYFQLVKPDASEPSPTITAAGGTTSLAGVTHPTEKRKFSIAELRRIGGFPDDFILTGTYAQQWERIGRAVPPVMMKSVAETVRDEILAKIGK</sequence>
<dbReference type="GO" id="GO:0009307">
    <property type="term" value="P:DNA restriction-modification system"/>
    <property type="evidence" value="ECO:0007669"/>
    <property type="project" value="UniProtKB-KW"/>
</dbReference>
<keyword evidence="3 6" id="KW-0949">S-adenosyl-L-methionine</keyword>
<evidence type="ECO:0000256" key="5">
    <source>
        <dbReference type="ARBA" id="ARBA00047422"/>
    </source>
</evidence>
<dbReference type="Proteomes" id="UP000011971">
    <property type="component" value="Unassembled WGS sequence"/>
</dbReference>
<reference evidence="9 10" key="1">
    <citation type="journal article" date="2013" name="Gut Pathog.">
        <title>Draft genome of Ochrobactrum intermedium strain M86 isolated from non-ulcer dyspeptic individual from India.</title>
        <authorList>
            <person name="Kulkarni G."/>
            <person name="Dhotre D."/>
            <person name="Dharne M."/>
            <person name="Shetty S."/>
            <person name="Chowdhury S."/>
            <person name="Misra V."/>
            <person name="Misra S."/>
            <person name="Patole M."/>
            <person name="Shouche Y."/>
        </authorList>
    </citation>
    <scope>NUCLEOTIDE SEQUENCE [LARGE SCALE GENOMIC DNA]</scope>
    <source>
        <strain evidence="9 10">M86</strain>
    </source>
</reference>
<dbReference type="InterPro" id="IPR018117">
    <property type="entry name" value="C5_DNA_meth_AS"/>
</dbReference>
<comment type="similarity">
    <text evidence="6 7">Belongs to the class I-like SAM-binding methyltransferase superfamily. C5-methyltransferase family.</text>
</comment>
<dbReference type="InterPro" id="IPR029063">
    <property type="entry name" value="SAM-dependent_MTases_sf"/>
</dbReference>
<dbReference type="GO" id="GO:0032259">
    <property type="term" value="P:methylation"/>
    <property type="evidence" value="ECO:0007669"/>
    <property type="project" value="UniProtKB-KW"/>
</dbReference>
<keyword evidence="4" id="KW-0680">Restriction system</keyword>
<dbReference type="PROSITE" id="PS51679">
    <property type="entry name" value="SAM_MT_C5"/>
    <property type="match status" value="1"/>
</dbReference>
<dbReference type="InterPro" id="IPR050390">
    <property type="entry name" value="C5-Methyltransferase"/>
</dbReference>
<evidence type="ECO:0000256" key="7">
    <source>
        <dbReference type="RuleBase" id="RU000416"/>
    </source>
</evidence>
<keyword evidence="1 6" id="KW-0489">Methyltransferase</keyword>
<dbReference type="GO" id="GO:0044027">
    <property type="term" value="P:negative regulation of gene expression via chromosomal CpG island methylation"/>
    <property type="evidence" value="ECO:0007669"/>
    <property type="project" value="TreeGrafter"/>
</dbReference>
<evidence type="ECO:0000256" key="8">
    <source>
        <dbReference type="RuleBase" id="RU000417"/>
    </source>
</evidence>
<dbReference type="RefSeq" id="WP_006470395.1">
    <property type="nucleotide sequence ID" value="NZ_AOGE01000005.1"/>
</dbReference>
<evidence type="ECO:0000256" key="4">
    <source>
        <dbReference type="ARBA" id="ARBA00022747"/>
    </source>
</evidence>
<proteinExistence type="inferred from homology"/>
<evidence type="ECO:0000256" key="6">
    <source>
        <dbReference type="PROSITE-ProRule" id="PRU01016"/>
    </source>
</evidence>
<comment type="catalytic activity">
    <reaction evidence="5 8">
        <text>a 2'-deoxycytidine in DNA + S-adenosyl-L-methionine = a 5-methyl-2'-deoxycytidine in DNA + S-adenosyl-L-homocysteine + H(+)</text>
        <dbReference type="Rhea" id="RHEA:13681"/>
        <dbReference type="Rhea" id="RHEA-COMP:11369"/>
        <dbReference type="Rhea" id="RHEA-COMP:11370"/>
        <dbReference type="ChEBI" id="CHEBI:15378"/>
        <dbReference type="ChEBI" id="CHEBI:57856"/>
        <dbReference type="ChEBI" id="CHEBI:59789"/>
        <dbReference type="ChEBI" id="CHEBI:85452"/>
        <dbReference type="ChEBI" id="CHEBI:85454"/>
        <dbReference type="EC" id="2.1.1.37"/>
    </reaction>
</comment>
<dbReference type="PATRIC" id="fig|1234597.4.peg.280"/>
<dbReference type="GO" id="GO:0003677">
    <property type="term" value="F:DNA binding"/>
    <property type="evidence" value="ECO:0007669"/>
    <property type="project" value="TreeGrafter"/>
</dbReference>
<dbReference type="NCBIfam" id="TIGR00675">
    <property type="entry name" value="dcm"/>
    <property type="match status" value="1"/>
</dbReference>
<dbReference type="OrthoDB" id="9813719at2"/>
<dbReference type="EC" id="2.1.1.37" evidence="8"/>
<evidence type="ECO:0000313" key="9">
    <source>
        <dbReference type="EMBL" id="ELT51001.1"/>
    </source>
</evidence>